<sequence>MAGTSVEAGSNLAGQIQSAVQPKLMENGWVAEENDTTLSEYVTMMIVNGKDLQSVRSELGGDLLGVGEDDAAVGEFAQWLFEFVNSLAVPQQAPAQQQEQPQAAQTVQDAQMEDTAASTEAVPTGPKSMRNGNSTPRGGRGGRLLGQMNRNMDRSNDLPENLRKIRGAAGGQTGRINSHAGRDGAPRGPRGASNAARGIQRAMNGGRGAHHNNMNAMGGGMGFGMPNGQMDPQQQMQLMQMMEMQANMLAQVMQNNGQVSPMSRGGFQQQRGRGRGNARGRGDRQQTSSELHAVDGKMPMGALTDSKPAHADGMDIDGEDQSNSKFSVMCKFNHNCSNPGCGFAHSTPASTTPISVDLSETCTFGSACKNFKCHARHPSPAQAHGGGGGGGGGIKAVCKFYPNCTNPNCMFEHPAGAACRNGADCTVPGCKFTHTTIVCKYNPCSRPTCPFKHADGQKRGNFQDKVWTADGADGANGNGKADRFADFNKQSEGAAEELILPGQQAEEANGNGFKQEEAIKQEQSDGIVT</sequence>
<dbReference type="GO" id="GO:0008143">
    <property type="term" value="F:poly(A) binding"/>
    <property type="evidence" value="ECO:0007669"/>
    <property type="project" value="InterPro"/>
</dbReference>
<keyword evidence="7" id="KW-0539">Nucleus</keyword>
<dbReference type="GO" id="GO:0008270">
    <property type="term" value="F:zinc ion binding"/>
    <property type="evidence" value="ECO:0007669"/>
    <property type="project" value="UniProtKB-KW"/>
</dbReference>
<evidence type="ECO:0000313" key="10">
    <source>
        <dbReference type="EMBL" id="SMQ51560.1"/>
    </source>
</evidence>
<protein>
    <recommendedName>
        <fullName evidence="9">Nab2-like CCCH zinc finger domain-containing protein</fullName>
    </recommendedName>
</protein>
<dbReference type="GO" id="GO:0043488">
    <property type="term" value="P:regulation of mRNA stability"/>
    <property type="evidence" value="ECO:0007669"/>
    <property type="project" value="InterPro"/>
</dbReference>
<keyword evidence="4" id="KW-0677">Repeat</keyword>
<comment type="similarity">
    <text evidence="2">Belongs to the ZC3H14 family.</text>
</comment>
<dbReference type="Pfam" id="PF22683">
    <property type="entry name" value="Nab2-like_zf-CCCH"/>
    <property type="match status" value="1"/>
</dbReference>
<evidence type="ECO:0000256" key="7">
    <source>
        <dbReference type="ARBA" id="ARBA00023242"/>
    </source>
</evidence>
<dbReference type="GO" id="GO:0005737">
    <property type="term" value="C:cytoplasm"/>
    <property type="evidence" value="ECO:0007669"/>
    <property type="project" value="TreeGrafter"/>
</dbReference>
<evidence type="ECO:0000256" key="8">
    <source>
        <dbReference type="SAM" id="MobiDB-lite"/>
    </source>
</evidence>
<dbReference type="Gene3D" id="4.10.1000.30">
    <property type="match status" value="1"/>
</dbReference>
<feature type="region of interest" description="Disordered" evidence="8">
    <location>
        <begin position="258"/>
        <end position="300"/>
    </location>
</feature>
<feature type="region of interest" description="Disordered" evidence="8">
    <location>
        <begin position="167"/>
        <end position="195"/>
    </location>
</feature>
<dbReference type="InterPro" id="IPR043094">
    <property type="entry name" value="Nab2/ZC3H14_N_sf"/>
</dbReference>
<evidence type="ECO:0000256" key="4">
    <source>
        <dbReference type="ARBA" id="ARBA00022737"/>
    </source>
</evidence>
<feature type="compositionally biased region" description="Basic and acidic residues" evidence="8">
    <location>
        <begin position="514"/>
        <end position="523"/>
    </location>
</feature>
<dbReference type="Gene3D" id="4.10.1000.40">
    <property type="match status" value="1"/>
</dbReference>
<evidence type="ECO:0000256" key="5">
    <source>
        <dbReference type="ARBA" id="ARBA00022771"/>
    </source>
</evidence>
<accession>A0A1X7RWB9</accession>
<keyword evidence="3" id="KW-0479">Metal-binding</keyword>
<feature type="compositionally biased region" description="Low complexity" evidence="8">
    <location>
        <begin position="92"/>
        <end position="105"/>
    </location>
</feature>
<evidence type="ECO:0000256" key="6">
    <source>
        <dbReference type="ARBA" id="ARBA00022833"/>
    </source>
</evidence>
<name>A0A1X7RWB9_ZYMT9</name>
<dbReference type="EMBL" id="LT853697">
    <property type="protein sequence ID" value="SMQ51560.1"/>
    <property type="molecule type" value="Genomic_DNA"/>
</dbReference>
<dbReference type="AlphaFoldDB" id="A0A1X7RWB9"/>
<dbReference type="GO" id="GO:0005634">
    <property type="term" value="C:nucleus"/>
    <property type="evidence" value="ECO:0007669"/>
    <property type="project" value="UniProtKB-SubCell"/>
</dbReference>
<evidence type="ECO:0000259" key="9">
    <source>
        <dbReference type="Pfam" id="PF22683"/>
    </source>
</evidence>
<keyword evidence="11" id="KW-1185">Reference proteome</keyword>
<comment type="subcellular location">
    <subcellularLocation>
        <location evidence="1">Nucleus</location>
    </subcellularLocation>
</comment>
<dbReference type="PANTHER" id="PTHR14738">
    <property type="entry name" value="ZINC FINGER CCCH DOMAIN-CONTAINING PROTEIN 14"/>
    <property type="match status" value="1"/>
</dbReference>
<gene>
    <name evidence="10" type="ORF">ZT3D7_G6713</name>
</gene>
<feature type="region of interest" description="Disordered" evidence="8">
    <location>
        <begin position="92"/>
        <end position="147"/>
    </location>
</feature>
<dbReference type="STRING" id="1276538.A0A1X7RWB9"/>
<dbReference type="Gene3D" id="1.10.340.40">
    <property type="entry name" value="Nuclear abundant poly(A) RNA-bind protein 2, N-terminal domain"/>
    <property type="match status" value="1"/>
</dbReference>
<keyword evidence="5" id="KW-0863">Zinc-finger</keyword>
<proteinExistence type="inferred from homology"/>
<dbReference type="InterPro" id="IPR055046">
    <property type="entry name" value="Nab2-like_Znf-CCCH"/>
</dbReference>
<dbReference type="Pfam" id="PF14608">
    <property type="entry name" value="zf-CCCH_2"/>
    <property type="match status" value="2"/>
</dbReference>
<dbReference type="PANTHER" id="PTHR14738:SF29">
    <property type="entry name" value="ZINC FINGER CCCH DOMAIN-CONTAINING PROTEIN 14"/>
    <property type="match status" value="1"/>
</dbReference>
<evidence type="ECO:0000256" key="1">
    <source>
        <dbReference type="ARBA" id="ARBA00004123"/>
    </source>
</evidence>
<evidence type="ECO:0000313" key="11">
    <source>
        <dbReference type="Proteomes" id="UP000215127"/>
    </source>
</evidence>
<evidence type="ECO:0000256" key="3">
    <source>
        <dbReference type="ARBA" id="ARBA00022723"/>
    </source>
</evidence>
<feature type="domain" description="Nab2-like CCCH zinc finger" evidence="9">
    <location>
        <begin position="439"/>
        <end position="458"/>
    </location>
</feature>
<evidence type="ECO:0000256" key="2">
    <source>
        <dbReference type="ARBA" id="ARBA00008423"/>
    </source>
</evidence>
<dbReference type="InterPro" id="IPR040366">
    <property type="entry name" value="Nab2/ZC3H14"/>
</dbReference>
<keyword evidence="6" id="KW-0862">Zinc</keyword>
<organism evidence="10 11">
    <name type="scientific">Zymoseptoria tritici (strain ST99CH_3D7)</name>
    <dbReference type="NCBI Taxonomy" id="1276538"/>
    <lineage>
        <taxon>Eukaryota</taxon>
        <taxon>Fungi</taxon>
        <taxon>Dikarya</taxon>
        <taxon>Ascomycota</taxon>
        <taxon>Pezizomycotina</taxon>
        <taxon>Dothideomycetes</taxon>
        <taxon>Dothideomycetidae</taxon>
        <taxon>Mycosphaerellales</taxon>
        <taxon>Mycosphaerellaceae</taxon>
        <taxon>Zymoseptoria</taxon>
    </lineage>
</organism>
<dbReference type="Proteomes" id="UP000215127">
    <property type="component" value="Chromosome 6"/>
</dbReference>
<reference evidence="10 11" key="1">
    <citation type="submission" date="2016-06" db="EMBL/GenBank/DDBJ databases">
        <authorList>
            <person name="Kjaerup R.B."/>
            <person name="Dalgaard T.S."/>
            <person name="Juul-Madsen H.R."/>
        </authorList>
    </citation>
    <scope>NUCLEOTIDE SEQUENCE [LARGE SCALE GENOMIC DNA]</scope>
</reference>
<feature type="region of interest" description="Disordered" evidence="8">
    <location>
        <begin position="504"/>
        <end position="529"/>
    </location>
</feature>